<dbReference type="GO" id="GO:0005886">
    <property type="term" value="C:plasma membrane"/>
    <property type="evidence" value="ECO:0007669"/>
    <property type="project" value="UniProtKB-SubCell"/>
</dbReference>
<dbReference type="EMBL" id="JAGYPE020000028">
    <property type="protein sequence ID" value="MCH6266969.1"/>
    <property type="molecule type" value="Genomic_DNA"/>
</dbReference>
<evidence type="ECO:0000256" key="9">
    <source>
        <dbReference type="SAM" id="Phobius"/>
    </source>
</evidence>
<dbReference type="GO" id="GO:0022857">
    <property type="term" value="F:transmembrane transporter activity"/>
    <property type="evidence" value="ECO:0007669"/>
    <property type="project" value="TreeGrafter"/>
</dbReference>
<keyword evidence="13" id="KW-1185">Reference proteome</keyword>
<feature type="transmembrane region" description="Helical" evidence="9">
    <location>
        <begin position="62"/>
        <end position="80"/>
    </location>
</feature>
<keyword evidence="5 9" id="KW-0812">Transmembrane</keyword>
<proteinExistence type="inferred from homology"/>
<comment type="similarity">
    <text evidence="8">Belongs to the TRAP transporter small permease family.</text>
</comment>
<evidence type="ECO:0000256" key="2">
    <source>
        <dbReference type="ARBA" id="ARBA00022448"/>
    </source>
</evidence>
<evidence type="ECO:0000259" key="10">
    <source>
        <dbReference type="Pfam" id="PF04290"/>
    </source>
</evidence>
<feature type="transmembrane region" description="Helical" evidence="9">
    <location>
        <begin position="30"/>
        <end position="50"/>
    </location>
</feature>
<feature type="transmembrane region" description="Helical" evidence="9">
    <location>
        <begin position="148"/>
        <end position="166"/>
    </location>
</feature>
<name>A0A942TAA4_9BACI</name>
<dbReference type="Pfam" id="PF04290">
    <property type="entry name" value="DctQ"/>
    <property type="match status" value="1"/>
</dbReference>
<feature type="domain" description="Tripartite ATP-independent periplasmic transporters DctQ component" evidence="10">
    <location>
        <begin position="38"/>
        <end position="170"/>
    </location>
</feature>
<keyword evidence="4" id="KW-0997">Cell inner membrane</keyword>
<feature type="transmembrane region" description="Helical" evidence="9">
    <location>
        <begin position="101"/>
        <end position="128"/>
    </location>
</feature>
<gene>
    <name evidence="12" type="ORF">KHB02_015715</name>
    <name evidence="11" type="ORF">KHB02_43760</name>
</gene>
<dbReference type="PANTHER" id="PTHR35011">
    <property type="entry name" value="2,3-DIKETO-L-GULONATE TRAP TRANSPORTER SMALL PERMEASE PROTEIN YIAM"/>
    <property type="match status" value="1"/>
</dbReference>
<dbReference type="InterPro" id="IPR007387">
    <property type="entry name" value="TRAP_DctQ"/>
</dbReference>
<dbReference type="Proteomes" id="UP000677265">
    <property type="component" value="Unassembled WGS sequence"/>
</dbReference>
<evidence type="ECO:0000256" key="1">
    <source>
        <dbReference type="ARBA" id="ARBA00004429"/>
    </source>
</evidence>
<evidence type="ECO:0000256" key="3">
    <source>
        <dbReference type="ARBA" id="ARBA00022475"/>
    </source>
</evidence>
<comment type="caution">
    <text evidence="11">The sequence shown here is derived from an EMBL/GenBank/DDBJ whole genome shotgun (WGS) entry which is preliminary data.</text>
</comment>
<evidence type="ECO:0000256" key="4">
    <source>
        <dbReference type="ARBA" id="ARBA00022519"/>
    </source>
</evidence>
<evidence type="ECO:0000256" key="5">
    <source>
        <dbReference type="ARBA" id="ARBA00022692"/>
    </source>
</evidence>
<evidence type="ECO:0000256" key="7">
    <source>
        <dbReference type="ARBA" id="ARBA00023136"/>
    </source>
</evidence>
<keyword evidence="3" id="KW-1003">Cell membrane</keyword>
<dbReference type="PANTHER" id="PTHR35011:SF2">
    <property type="entry name" value="2,3-DIKETO-L-GULONATE TRAP TRANSPORTER SMALL PERMEASE PROTEIN YIAM"/>
    <property type="match status" value="1"/>
</dbReference>
<reference evidence="11" key="1">
    <citation type="submission" date="2021-05" db="EMBL/GenBank/DDBJ databases">
        <title>Novel Bacillus species.</title>
        <authorList>
            <person name="Liu G."/>
        </authorList>
    </citation>
    <scope>NUCLEOTIDE SEQUENCE</scope>
    <source>
        <strain evidence="11 13">FJAT-50051</strain>
    </source>
</reference>
<evidence type="ECO:0000313" key="11">
    <source>
        <dbReference type="EMBL" id="MBS4188300.1"/>
    </source>
</evidence>
<evidence type="ECO:0000256" key="6">
    <source>
        <dbReference type="ARBA" id="ARBA00022989"/>
    </source>
</evidence>
<evidence type="ECO:0000256" key="8">
    <source>
        <dbReference type="ARBA" id="ARBA00038436"/>
    </source>
</evidence>
<protein>
    <submittedName>
        <fullName evidence="11">TRAP transporter small permease</fullName>
    </submittedName>
</protein>
<evidence type="ECO:0000313" key="12">
    <source>
        <dbReference type="EMBL" id="MCH6266969.1"/>
    </source>
</evidence>
<dbReference type="AlphaFoldDB" id="A0A942TAA4"/>
<keyword evidence="2" id="KW-0813">Transport</keyword>
<evidence type="ECO:0000313" key="13">
    <source>
        <dbReference type="Proteomes" id="UP000677265"/>
    </source>
</evidence>
<organism evidence="11">
    <name type="scientific">Neobacillus citreus</name>
    <dbReference type="NCBI Taxonomy" id="2833578"/>
    <lineage>
        <taxon>Bacteria</taxon>
        <taxon>Bacillati</taxon>
        <taxon>Bacillota</taxon>
        <taxon>Bacilli</taxon>
        <taxon>Bacillales</taxon>
        <taxon>Bacillaceae</taxon>
        <taxon>Neobacillus</taxon>
    </lineage>
</organism>
<dbReference type="InterPro" id="IPR055348">
    <property type="entry name" value="DctQ"/>
</dbReference>
<keyword evidence="7 9" id="KW-0472">Membrane</keyword>
<dbReference type="GO" id="GO:0015740">
    <property type="term" value="P:C4-dicarboxylate transport"/>
    <property type="evidence" value="ECO:0007669"/>
    <property type="project" value="TreeGrafter"/>
</dbReference>
<comment type="subcellular location">
    <subcellularLocation>
        <location evidence="1">Cell inner membrane</location>
        <topology evidence="1">Multi-pass membrane protein</topology>
    </subcellularLocation>
</comment>
<accession>A0A942TAA4</accession>
<sequence>MSPDLKQEQNLNKTWLGLIWNGLLRLQRTILILTSILIVLGISITAILRYVFKVDIFGMEEIIVIFAFWLYFTGGAYGSYERSHISADIISAYVKNERTKSIIKAATSLITTILCLIFTWWAVQFFIWSFESGGKSPTLGIPSVVPKSAIFFGFILMSFYSIVHLINDIRACFDK</sequence>
<dbReference type="RefSeq" id="WP_213148083.1">
    <property type="nucleotide sequence ID" value="NZ_JAGYPE020000028.1"/>
</dbReference>
<dbReference type="EMBL" id="JAGYPE010000010">
    <property type="protein sequence ID" value="MBS4188300.1"/>
    <property type="molecule type" value="Genomic_DNA"/>
</dbReference>
<keyword evidence="6 9" id="KW-1133">Transmembrane helix</keyword>